<dbReference type="Proteomes" id="UP000320055">
    <property type="component" value="Unassembled WGS sequence"/>
</dbReference>
<reference evidence="1 2" key="1">
    <citation type="submission" date="2019-01" db="EMBL/GenBank/DDBJ databases">
        <authorList>
            <person name="Brito A."/>
        </authorList>
    </citation>
    <scope>NUCLEOTIDE SEQUENCE [LARGE SCALE GENOMIC DNA]</scope>
    <source>
        <strain evidence="1">1</strain>
    </source>
</reference>
<organism evidence="1 2">
    <name type="scientific">Hyella patelloides LEGE 07179</name>
    <dbReference type="NCBI Taxonomy" id="945734"/>
    <lineage>
        <taxon>Bacteria</taxon>
        <taxon>Bacillati</taxon>
        <taxon>Cyanobacteriota</taxon>
        <taxon>Cyanophyceae</taxon>
        <taxon>Pleurocapsales</taxon>
        <taxon>Hyellaceae</taxon>
        <taxon>Hyella</taxon>
    </lineage>
</organism>
<dbReference type="AlphaFoldDB" id="A0A563VPV0"/>
<sequence length="45" mass="5034">MILMKPIVYVTSVIQVHTSPIVNVIVKVVDNSNVFNTLDSQYRGT</sequence>
<proteinExistence type="predicted"/>
<protein>
    <submittedName>
        <fullName evidence="1">Uncharacterized protein</fullName>
    </submittedName>
</protein>
<evidence type="ECO:0000313" key="2">
    <source>
        <dbReference type="Proteomes" id="UP000320055"/>
    </source>
</evidence>
<evidence type="ECO:0000313" key="1">
    <source>
        <dbReference type="EMBL" id="VEP13409.1"/>
    </source>
</evidence>
<accession>A0A563VPV0</accession>
<name>A0A563VPV0_9CYAN</name>
<keyword evidence="2" id="KW-1185">Reference proteome</keyword>
<dbReference type="EMBL" id="CAACVJ010000112">
    <property type="protein sequence ID" value="VEP13409.1"/>
    <property type="molecule type" value="Genomic_DNA"/>
</dbReference>
<gene>
    <name evidence="1" type="ORF">H1P_20016</name>
</gene>